<evidence type="ECO:0000256" key="1">
    <source>
        <dbReference type="RuleBase" id="RU003860"/>
    </source>
</evidence>
<name>A0A1Y1IKR3_KLENI</name>
<dbReference type="InterPro" id="IPR002634">
    <property type="entry name" value="BolA"/>
</dbReference>
<dbReference type="PIRSF" id="PIRSF003113">
    <property type="entry name" value="BolA"/>
    <property type="match status" value="1"/>
</dbReference>
<proteinExistence type="inferred from homology"/>
<gene>
    <name evidence="2" type="ORF">KFL_006780030</name>
</gene>
<dbReference type="Pfam" id="PF01722">
    <property type="entry name" value="BolA"/>
    <property type="match status" value="1"/>
</dbReference>
<dbReference type="EMBL" id="DF237627">
    <property type="protein sequence ID" value="GAQ90732.1"/>
    <property type="molecule type" value="Genomic_DNA"/>
</dbReference>
<dbReference type="AlphaFoldDB" id="A0A1Y1IKR3"/>
<evidence type="ECO:0000313" key="3">
    <source>
        <dbReference type="Proteomes" id="UP000054558"/>
    </source>
</evidence>
<keyword evidence="3" id="KW-1185">Reference proteome</keyword>
<comment type="similarity">
    <text evidence="1">Belongs to the BolA/IbaG family.</text>
</comment>
<dbReference type="GO" id="GO:0016226">
    <property type="term" value="P:iron-sulfur cluster assembly"/>
    <property type="evidence" value="ECO:0000318"/>
    <property type="project" value="GO_Central"/>
</dbReference>
<accession>A0A1Y1IKR3</accession>
<dbReference type="OrthoDB" id="411584at2759"/>
<dbReference type="InterPro" id="IPR036065">
    <property type="entry name" value="BolA-like_sf"/>
</dbReference>
<dbReference type="PANTHER" id="PTHR46230">
    <property type="match status" value="1"/>
</dbReference>
<dbReference type="STRING" id="105231.A0A1Y1IKR3"/>
<dbReference type="Proteomes" id="UP000054558">
    <property type="component" value="Unassembled WGS sequence"/>
</dbReference>
<protein>
    <recommendedName>
        <fullName evidence="4">BolA protein</fullName>
    </recommendedName>
</protein>
<evidence type="ECO:0008006" key="4">
    <source>
        <dbReference type="Google" id="ProtNLM"/>
    </source>
</evidence>
<reference evidence="2 3" key="1">
    <citation type="journal article" date="2014" name="Nat. Commun.">
        <title>Klebsormidium flaccidum genome reveals primary factors for plant terrestrial adaptation.</title>
        <authorList>
            <person name="Hori K."/>
            <person name="Maruyama F."/>
            <person name="Fujisawa T."/>
            <person name="Togashi T."/>
            <person name="Yamamoto N."/>
            <person name="Seo M."/>
            <person name="Sato S."/>
            <person name="Yamada T."/>
            <person name="Mori H."/>
            <person name="Tajima N."/>
            <person name="Moriyama T."/>
            <person name="Ikeuchi M."/>
            <person name="Watanabe M."/>
            <person name="Wada H."/>
            <person name="Kobayashi K."/>
            <person name="Saito M."/>
            <person name="Masuda T."/>
            <person name="Sasaki-Sekimoto Y."/>
            <person name="Mashiguchi K."/>
            <person name="Awai K."/>
            <person name="Shimojima M."/>
            <person name="Masuda S."/>
            <person name="Iwai M."/>
            <person name="Nobusawa T."/>
            <person name="Narise T."/>
            <person name="Kondo S."/>
            <person name="Saito H."/>
            <person name="Sato R."/>
            <person name="Murakawa M."/>
            <person name="Ihara Y."/>
            <person name="Oshima-Yamada Y."/>
            <person name="Ohtaka K."/>
            <person name="Satoh M."/>
            <person name="Sonobe K."/>
            <person name="Ishii M."/>
            <person name="Ohtani R."/>
            <person name="Kanamori-Sato M."/>
            <person name="Honoki R."/>
            <person name="Miyazaki D."/>
            <person name="Mochizuki H."/>
            <person name="Umetsu J."/>
            <person name="Higashi K."/>
            <person name="Shibata D."/>
            <person name="Kamiya Y."/>
            <person name="Sato N."/>
            <person name="Nakamura Y."/>
            <person name="Tabata S."/>
            <person name="Ida S."/>
            <person name="Kurokawa K."/>
            <person name="Ohta H."/>
        </authorList>
    </citation>
    <scope>NUCLEOTIDE SEQUENCE [LARGE SCALE GENOMIC DNA]</scope>
    <source>
        <strain evidence="2 3">NIES-2285</strain>
    </source>
</reference>
<dbReference type="PANTHER" id="PTHR46230:SF7">
    <property type="entry name" value="BOLA-LIKE PROTEIN 1"/>
    <property type="match status" value="1"/>
</dbReference>
<organism evidence="2 3">
    <name type="scientific">Klebsormidium nitens</name>
    <name type="common">Green alga</name>
    <name type="synonym">Ulothrix nitens</name>
    <dbReference type="NCBI Taxonomy" id="105231"/>
    <lineage>
        <taxon>Eukaryota</taxon>
        <taxon>Viridiplantae</taxon>
        <taxon>Streptophyta</taxon>
        <taxon>Klebsormidiophyceae</taxon>
        <taxon>Klebsormidiales</taxon>
        <taxon>Klebsormidiaceae</taxon>
        <taxon>Klebsormidium</taxon>
    </lineage>
</organism>
<dbReference type="Gene3D" id="3.30.300.90">
    <property type="entry name" value="BolA-like"/>
    <property type="match status" value="1"/>
</dbReference>
<evidence type="ECO:0000313" key="2">
    <source>
        <dbReference type="EMBL" id="GAQ90732.1"/>
    </source>
</evidence>
<dbReference type="SUPFAM" id="SSF82657">
    <property type="entry name" value="BolA-like"/>
    <property type="match status" value="1"/>
</dbReference>
<dbReference type="OMA" id="QTHFKAV"/>
<sequence>MANNAVGRPLFSLLDSKLRAAFNPVNLTIVNESRMHAGHSGNPSGDPDAETHFRVEMISEAFEKKPLVQRHRQVYDLLKEELEPGKIHALALKLKTPSEAEKEASKRTL</sequence>